<dbReference type="EMBL" id="BARS01049718">
    <property type="protein sequence ID" value="GAG35948.1"/>
    <property type="molecule type" value="Genomic_DNA"/>
</dbReference>
<organism evidence="1">
    <name type="scientific">marine sediment metagenome</name>
    <dbReference type="NCBI Taxonomy" id="412755"/>
    <lineage>
        <taxon>unclassified sequences</taxon>
        <taxon>metagenomes</taxon>
        <taxon>ecological metagenomes</taxon>
    </lineage>
</organism>
<protein>
    <recommendedName>
        <fullName evidence="2">Glycosyltransferase 2-like domain-containing protein</fullName>
    </recommendedName>
</protein>
<accession>X0XH54</accession>
<reference evidence="1" key="1">
    <citation type="journal article" date="2014" name="Front. Microbiol.">
        <title>High frequency of phylogenetically diverse reductive dehalogenase-homologous genes in deep subseafloor sedimentary metagenomes.</title>
        <authorList>
            <person name="Kawai M."/>
            <person name="Futagami T."/>
            <person name="Toyoda A."/>
            <person name="Takaki Y."/>
            <person name="Nishi S."/>
            <person name="Hori S."/>
            <person name="Arai W."/>
            <person name="Tsubouchi T."/>
            <person name="Morono Y."/>
            <person name="Uchiyama I."/>
            <person name="Ito T."/>
            <person name="Fujiyama A."/>
            <person name="Inagaki F."/>
            <person name="Takami H."/>
        </authorList>
    </citation>
    <scope>NUCLEOTIDE SEQUENCE</scope>
    <source>
        <strain evidence="1">Expedition CK06-06</strain>
    </source>
</reference>
<evidence type="ECO:0008006" key="2">
    <source>
        <dbReference type="Google" id="ProtNLM"/>
    </source>
</evidence>
<feature type="non-terminal residue" evidence="1">
    <location>
        <position position="52"/>
    </location>
</feature>
<gene>
    <name evidence="1" type="ORF">S01H1_74316</name>
</gene>
<dbReference type="AlphaFoldDB" id="X0XH54"/>
<comment type="caution">
    <text evidence="1">The sequence shown here is derived from an EMBL/GenBank/DDBJ whole genome shotgun (WGS) entry which is preliminary data.</text>
</comment>
<name>X0XH54_9ZZZZ</name>
<evidence type="ECO:0000313" key="1">
    <source>
        <dbReference type="EMBL" id="GAG35948.1"/>
    </source>
</evidence>
<proteinExistence type="predicted"/>
<sequence>MNFSFVLPTRGDYTRLKKMFDSFERTTKYKDKIEFLVAVDTGNTEIIKAIEG</sequence>